<proteinExistence type="predicted"/>
<sequence length="16" mass="1838">MSSLTSHFPVKFLCKL</sequence>
<accession>A0A0E9UW71</accession>
<reference evidence="1" key="2">
    <citation type="journal article" date="2015" name="Fish Shellfish Immunol.">
        <title>Early steps in the European eel (Anguilla anguilla)-Vibrio vulnificus interaction in the gills: Role of the RtxA13 toxin.</title>
        <authorList>
            <person name="Callol A."/>
            <person name="Pajuelo D."/>
            <person name="Ebbesson L."/>
            <person name="Teles M."/>
            <person name="MacKenzie S."/>
            <person name="Amaro C."/>
        </authorList>
    </citation>
    <scope>NUCLEOTIDE SEQUENCE</scope>
</reference>
<dbReference type="EMBL" id="GBXM01038448">
    <property type="protein sequence ID" value="JAH70129.1"/>
    <property type="molecule type" value="Transcribed_RNA"/>
</dbReference>
<reference evidence="1" key="1">
    <citation type="submission" date="2014-11" db="EMBL/GenBank/DDBJ databases">
        <authorList>
            <person name="Amaro Gonzalez C."/>
        </authorList>
    </citation>
    <scope>NUCLEOTIDE SEQUENCE</scope>
</reference>
<dbReference type="AlphaFoldDB" id="A0A0E9UW71"/>
<protein>
    <submittedName>
        <fullName evidence="1">Uncharacterized protein</fullName>
    </submittedName>
</protein>
<organism evidence="1">
    <name type="scientific">Anguilla anguilla</name>
    <name type="common">European freshwater eel</name>
    <name type="synonym">Muraena anguilla</name>
    <dbReference type="NCBI Taxonomy" id="7936"/>
    <lineage>
        <taxon>Eukaryota</taxon>
        <taxon>Metazoa</taxon>
        <taxon>Chordata</taxon>
        <taxon>Craniata</taxon>
        <taxon>Vertebrata</taxon>
        <taxon>Euteleostomi</taxon>
        <taxon>Actinopterygii</taxon>
        <taxon>Neopterygii</taxon>
        <taxon>Teleostei</taxon>
        <taxon>Anguilliformes</taxon>
        <taxon>Anguillidae</taxon>
        <taxon>Anguilla</taxon>
    </lineage>
</organism>
<name>A0A0E9UW71_ANGAN</name>
<evidence type="ECO:0000313" key="1">
    <source>
        <dbReference type="EMBL" id="JAH70129.1"/>
    </source>
</evidence>